<gene>
    <name evidence="8" type="ORF">LAESUDRAFT_681043</name>
</gene>
<comment type="subcellular location">
    <subcellularLocation>
        <location evidence="1">Membrane</location>
        <topology evidence="1">Multi-pass membrane protein</topology>
    </subcellularLocation>
</comment>
<feature type="transmembrane region" description="Helical" evidence="6">
    <location>
        <begin position="12"/>
        <end position="28"/>
    </location>
</feature>
<dbReference type="AlphaFoldDB" id="A0A165DSZ4"/>
<dbReference type="PANTHER" id="PTHR43066">
    <property type="entry name" value="RHOMBOID-RELATED PROTEIN"/>
    <property type="match status" value="1"/>
</dbReference>
<dbReference type="InterPro" id="IPR035952">
    <property type="entry name" value="Rhomboid-like_sf"/>
</dbReference>
<sequence length="315" mass="35264">MSLENAPVSKGLMIGIALTSIAVGIFDVKHYMHLQIVPHISKYHQYWRLFAHHVACANSSDLFLIELLLYNVGVQIERSFGSAKFSSFIVVAMLTSTITTFLSLLVLQASRTTGAIFNDIPSGPIAMMFSILYQYARLVPQAYQMKIFGVDLSDKIWVYLVAGQLAITRFPASLLPTALGLLSGYLYRSDFLQLKSWRIPHRVQTFAQKWIAPLLGEERPIRRSNRVLPESRSRRRTDRPTLGEDEVVTTARRPRAPTNPAESFRARGASAAQRESDIQMLMSMFPGVTREVVTDVLQRSPTVEAAAAILFSSQT</sequence>
<accession>A0A165DSZ4</accession>
<dbReference type="OrthoDB" id="272778at2759"/>
<feature type="transmembrane region" description="Helical" evidence="6">
    <location>
        <begin position="85"/>
        <end position="107"/>
    </location>
</feature>
<dbReference type="Pfam" id="PF02845">
    <property type="entry name" value="CUE"/>
    <property type="match status" value="1"/>
</dbReference>
<dbReference type="PROSITE" id="PS51140">
    <property type="entry name" value="CUE"/>
    <property type="match status" value="1"/>
</dbReference>
<reference evidence="8 9" key="1">
    <citation type="journal article" date="2016" name="Mol. Biol. Evol.">
        <title>Comparative Genomics of Early-Diverging Mushroom-Forming Fungi Provides Insights into the Origins of Lignocellulose Decay Capabilities.</title>
        <authorList>
            <person name="Nagy L.G."/>
            <person name="Riley R."/>
            <person name="Tritt A."/>
            <person name="Adam C."/>
            <person name="Daum C."/>
            <person name="Floudas D."/>
            <person name="Sun H."/>
            <person name="Yadav J.S."/>
            <person name="Pangilinan J."/>
            <person name="Larsson K.H."/>
            <person name="Matsuura K."/>
            <person name="Barry K."/>
            <person name="Labutti K."/>
            <person name="Kuo R."/>
            <person name="Ohm R.A."/>
            <person name="Bhattacharya S.S."/>
            <person name="Shirouzu T."/>
            <person name="Yoshinaga Y."/>
            <person name="Martin F.M."/>
            <person name="Grigoriev I.V."/>
            <person name="Hibbett D.S."/>
        </authorList>
    </citation>
    <scope>NUCLEOTIDE SEQUENCE [LARGE SCALE GENOMIC DNA]</scope>
    <source>
        <strain evidence="8 9">93-53</strain>
    </source>
</reference>
<dbReference type="STRING" id="1314785.A0A165DSZ4"/>
<name>A0A165DSZ4_9APHY</name>
<proteinExistence type="predicted"/>
<dbReference type="GO" id="GO:0043130">
    <property type="term" value="F:ubiquitin binding"/>
    <property type="evidence" value="ECO:0007669"/>
    <property type="project" value="InterPro"/>
</dbReference>
<dbReference type="InParanoid" id="A0A165DSZ4"/>
<dbReference type="PANTHER" id="PTHR43066:SF21">
    <property type="entry name" value="UBIQUITIN-ASSOCIATED DOMAIN-CONTAINING PROTEIN 2"/>
    <property type="match status" value="1"/>
</dbReference>
<evidence type="ECO:0000256" key="6">
    <source>
        <dbReference type="SAM" id="Phobius"/>
    </source>
</evidence>
<keyword evidence="2 6" id="KW-0812">Transmembrane</keyword>
<feature type="region of interest" description="Disordered" evidence="5">
    <location>
        <begin position="226"/>
        <end position="269"/>
    </location>
</feature>
<dbReference type="GO" id="GO:0004252">
    <property type="term" value="F:serine-type endopeptidase activity"/>
    <property type="evidence" value="ECO:0007669"/>
    <property type="project" value="InterPro"/>
</dbReference>
<feature type="domain" description="CUE" evidence="7">
    <location>
        <begin position="273"/>
        <end position="315"/>
    </location>
</feature>
<keyword evidence="4 6" id="KW-0472">Membrane</keyword>
<feature type="transmembrane region" description="Helical" evidence="6">
    <location>
        <begin position="156"/>
        <end position="187"/>
    </location>
</feature>
<keyword evidence="3 6" id="KW-1133">Transmembrane helix</keyword>
<evidence type="ECO:0000256" key="1">
    <source>
        <dbReference type="ARBA" id="ARBA00004141"/>
    </source>
</evidence>
<keyword evidence="9" id="KW-1185">Reference proteome</keyword>
<dbReference type="FunCoup" id="A0A165DSZ4">
    <property type="interactions" value="8"/>
</dbReference>
<evidence type="ECO:0000313" key="8">
    <source>
        <dbReference type="EMBL" id="KZT05568.1"/>
    </source>
</evidence>
<dbReference type="Pfam" id="PF01694">
    <property type="entry name" value="Rhomboid"/>
    <property type="match status" value="1"/>
</dbReference>
<evidence type="ECO:0000256" key="3">
    <source>
        <dbReference type="ARBA" id="ARBA00022989"/>
    </source>
</evidence>
<dbReference type="Gene3D" id="1.20.1540.10">
    <property type="entry name" value="Rhomboid-like"/>
    <property type="match status" value="1"/>
</dbReference>
<feature type="transmembrane region" description="Helical" evidence="6">
    <location>
        <begin position="116"/>
        <end position="136"/>
    </location>
</feature>
<evidence type="ECO:0000313" key="9">
    <source>
        <dbReference type="Proteomes" id="UP000076871"/>
    </source>
</evidence>
<protein>
    <recommendedName>
        <fullName evidence="7">CUE domain-containing protein</fullName>
    </recommendedName>
</protein>
<organism evidence="8 9">
    <name type="scientific">Laetiporus sulphureus 93-53</name>
    <dbReference type="NCBI Taxonomy" id="1314785"/>
    <lineage>
        <taxon>Eukaryota</taxon>
        <taxon>Fungi</taxon>
        <taxon>Dikarya</taxon>
        <taxon>Basidiomycota</taxon>
        <taxon>Agaricomycotina</taxon>
        <taxon>Agaricomycetes</taxon>
        <taxon>Polyporales</taxon>
        <taxon>Laetiporus</taxon>
    </lineage>
</organism>
<dbReference type="RefSeq" id="XP_040763308.1">
    <property type="nucleotide sequence ID" value="XM_040905749.1"/>
</dbReference>
<evidence type="ECO:0000256" key="5">
    <source>
        <dbReference type="SAM" id="MobiDB-lite"/>
    </source>
</evidence>
<dbReference type="SUPFAM" id="SSF144091">
    <property type="entry name" value="Rhomboid-like"/>
    <property type="match status" value="1"/>
</dbReference>
<dbReference type="Proteomes" id="UP000076871">
    <property type="component" value="Unassembled WGS sequence"/>
</dbReference>
<dbReference type="CDD" id="cd14279">
    <property type="entry name" value="CUE"/>
    <property type="match status" value="1"/>
</dbReference>
<dbReference type="InterPro" id="IPR003892">
    <property type="entry name" value="CUE"/>
</dbReference>
<dbReference type="InterPro" id="IPR022764">
    <property type="entry name" value="Peptidase_S54_rhomboid_dom"/>
</dbReference>
<dbReference type="EMBL" id="KV427629">
    <property type="protein sequence ID" value="KZT05568.1"/>
    <property type="molecule type" value="Genomic_DNA"/>
</dbReference>
<evidence type="ECO:0000256" key="2">
    <source>
        <dbReference type="ARBA" id="ARBA00022692"/>
    </source>
</evidence>
<evidence type="ECO:0000259" key="7">
    <source>
        <dbReference type="PROSITE" id="PS51140"/>
    </source>
</evidence>
<dbReference type="GO" id="GO:0016020">
    <property type="term" value="C:membrane"/>
    <property type="evidence" value="ECO:0007669"/>
    <property type="project" value="UniProtKB-SubCell"/>
</dbReference>
<dbReference type="GeneID" id="63822779"/>
<evidence type="ECO:0000256" key="4">
    <source>
        <dbReference type="ARBA" id="ARBA00023136"/>
    </source>
</evidence>